<dbReference type="Gene3D" id="1.25.10.10">
    <property type="entry name" value="Leucine-rich Repeat Variant"/>
    <property type="match status" value="2"/>
</dbReference>
<protein>
    <submittedName>
        <fullName evidence="1">Minus-gamete-specific protein Mtd1</fullName>
    </submittedName>
</protein>
<name>Q945C0_CHLRE</name>
<dbReference type="InterPro" id="IPR011989">
    <property type="entry name" value="ARM-like"/>
</dbReference>
<dbReference type="AlphaFoldDB" id="Q945C0"/>
<dbReference type="EMBL" id="AF417574">
    <property type="protein sequence ID" value="AAL14635.1"/>
    <property type="molecule type" value="mRNA"/>
</dbReference>
<dbReference type="SMR" id="Q945C0"/>
<dbReference type="SMART" id="SM00185">
    <property type="entry name" value="ARM"/>
    <property type="match status" value="3"/>
</dbReference>
<dbReference type="InterPro" id="IPR016024">
    <property type="entry name" value="ARM-type_fold"/>
</dbReference>
<proteinExistence type="evidence at transcript level"/>
<organism evidence="1">
    <name type="scientific">Chlamydomonas reinhardtii</name>
    <name type="common">Chlamydomonas smithii</name>
    <dbReference type="NCBI Taxonomy" id="3055"/>
    <lineage>
        <taxon>Eukaryota</taxon>
        <taxon>Viridiplantae</taxon>
        <taxon>Chlorophyta</taxon>
        <taxon>core chlorophytes</taxon>
        <taxon>Chlorophyceae</taxon>
        <taxon>CS clade</taxon>
        <taxon>Chlamydomonadales</taxon>
        <taxon>Chlamydomonadaceae</taxon>
        <taxon>Chlamydomonas</taxon>
    </lineage>
</organism>
<accession>Q945C0</accession>
<gene>
    <name evidence="1" type="primary">Mtd1</name>
</gene>
<sequence>MVAATPVQFVLPPLPEAPTAAAARLDGLSLADSGGGAGVRTVRLREALYGAGPYESADASMAELAAQIASLDRDKARSALAAVWQATVLGRPNRAANQVALAAAGGVLLLVDVAVQRLAGVRLEGGARSCSREDEEEAVMALLVLENLSCNVSLHRDMVLGAPGPHLLQMLVALAKDNTAAAAVRVNAAKVLVNLTFSQIELAAAATEAGALPAAVSLLQAGQKQALAETDAEVALGLHRQGAWLLSHLTAGQGCQARELLAAQPQALARIKDLLTTSRDTATLIRCCEVVCNLARGDVGPHAELIRAGLVQVLLKLVEVETEAPAPTGAARSEGSSVDLLLPALTALAALAAGGAACARGLLAHAPLLRTLTGALEWSNLISRDHDLSRVMLAAHSLVYVLGRFALRNRIVVPGVRAGVVVDAGMGATPAAATPQAQQVLQESGYVSFAAAMAALGLQQPRYTAAILGTELESGPHSAVASAAYQVNTELLPMMRHDNARMVVNTCARLYQIAVCLRDSPECRSVLSNTSLSLALSDLLRSQHSSVLQAALCLTDALAALPEVVPQLAANGVLDRLCDLLHNTSAQPQEHKAGTADTAGDPLVVLLAERALVTMFLTRGQHQAE</sequence>
<dbReference type="InterPro" id="IPR000225">
    <property type="entry name" value="Armadillo"/>
</dbReference>
<evidence type="ECO:0000313" key="1">
    <source>
        <dbReference type="EMBL" id="AAL14635.1"/>
    </source>
</evidence>
<reference evidence="1" key="1">
    <citation type="journal article" date="2002" name="Genetics">
        <title>Genetic structure of the mating-type locus of Chlamydomonas reinhardtii.</title>
        <authorList>
            <person name="Ferris P.J."/>
            <person name="Armbrust E.V."/>
            <person name="Goodenough U.W."/>
        </authorList>
    </citation>
    <scope>NUCLEOTIDE SEQUENCE</scope>
    <source>
        <strain evidence="1">CC-621</strain>
    </source>
</reference>
<dbReference type="SUPFAM" id="SSF48371">
    <property type="entry name" value="ARM repeat"/>
    <property type="match status" value="2"/>
</dbReference>